<protein>
    <recommendedName>
        <fullName evidence="3">Phasin domain-containing protein</fullName>
    </recommendedName>
</protein>
<dbReference type="RefSeq" id="WP_273688716.1">
    <property type="nucleotide sequence ID" value="NZ_CP117411.1"/>
</dbReference>
<evidence type="ECO:0008006" key="3">
    <source>
        <dbReference type="Google" id="ProtNLM"/>
    </source>
</evidence>
<reference evidence="1 2" key="1">
    <citation type="submission" date="2023-02" db="EMBL/GenBank/DDBJ databases">
        <title>Genome sequence of Sphingomonas naphthae.</title>
        <authorList>
            <person name="Kim S."/>
            <person name="Heo J."/>
            <person name="Kwon S.-W."/>
        </authorList>
    </citation>
    <scope>NUCLEOTIDE SEQUENCE [LARGE SCALE GENOMIC DNA]</scope>
    <source>
        <strain evidence="1 2">KACC 18716</strain>
    </source>
</reference>
<gene>
    <name evidence="1" type="ORF">PQ455_01925</name>
</gene>
<accession>A0ABY7TM10</accession>
<proteinExistence type="predicted"/>
<evidence type="ECO:0000313" key="1">
    <source>
        <dbReference type="EMBL" id="WCT74016.1"/>
    </source>
</evidence>
<sequence>MIDFFTPWIKLQQQAIDFQKQQLEWAQKAMTSAGDMVSAQQAAQSAMAANMKAYESWASLWGVRAK</sequence>
<dbReference type="Proteomes" id="UP001220395">
    <property type="component" value="Chromosome"/>
</dbReference>
<evidence type="ECO:0000313" key="2">
    <source>
        <dbReference type="Proteomes" id="UP001220395"/>
    </source>
</evidence>
<organism evidence="1 2">
    <name type="scientific">Sphingomonas naphthae</name>
    <dbReference type="NCBI Taxonomy" id="1813468"/>
    <lineage>
        <taxon>Bacteria</taxon>
        <taxon>Pseudomonadati</taxon>
        <taxon>Pseudomonadota</taxon>
        <taxon>Alphaproteobacteria</taxon>
        <taxon>Sphingomonadales</taxon>
        <taxon>Sphingomonadaceae</taxon>
        <taxon>Sphingomonas</taxon>
    </lineage>
</organism>
<name>A0ABY7TM10_9SPHN</name>
<keyword evidence="2" id="KW-1185">Reference proteome</keyword>
<dbReference type="EMBL" id="CP117411">
    <property type="protein sequence ID" value="WCT74016.1"/>
    <property type="molecule type" value="Genomic_DNA"/>
</dbReference>